<gene>
    <name evidence="2" type="ORF">COCSUDRAFT_55812</name>
</gene>
<dbReference type="Proteomes" id="UP000007264">
    <property type="component" value="Unassembled WGS sequence"/>
</dbReference>
<dbReference type="InterPro" id="IPR014729">
    <property type="entry name" value="Rossmann-like_a/b/a_fold"/>
</dbReference>
<proteinExistence type="predicted"/>
<evidence type="ECO:0000259" key="1">
    <source>
        <dbReference type="Pfam" id="PF01467"/>
    </source>
</evidence>
<dbReference type="GO" id="GO:0004140">
    <property type="term" value="F:dephospho-CoA kinase activity"/>
    <property type="evidence" value="ECO:0007669"/>
    <property type="project" value="TreeGrafter"/>
</dbReference>
<dbReference type="GO" id="GO:0015937">
    <property type="term" value="P:coenzyme A biosynthetic process"/>
    <property type="evidence" value="ECO:0007669"/>
    <property type="project" value="TreeGrafter"/>
</dbReference>
<dbReference type="GeneID" id="17040100"/>
<dbReference type="EMBL" id="AGSI01000010">
    <property type="protein sequence ID" value="EIE22114.1"/>
    <property type="molecule type" value="Genomic_DNA"/>
</dbReference>
<protein>
    <submittedName>
        <fullName evidence="2">Nucleotidylyl transferase</fullName>
    </submittedName>
</protein>
<dbReference type="Gene3D" id="3.40.50.620">
    <property type="entry name" value="HUPs"/>
    <property type="match status" value="1"/>
</dbReference>
<feature type="domain" description="Cytidyltransferase-like" evidence="1">
    <location>
        <begin position="31"/>
        <end position="173"/>
    </location>
</feature>
<dbReference type="PANTHER" id="PTHR10695">
    <property type="entry name" value="DEPHOSPHO-COA KINASE-RELATED"/>
    <property type="match status" value="1"/>
</dbReference>
<dbReference type="PANTHER" id="PTHR10695:SF46">
    <property type="entry name" value="BIFUNCTIONAL COENZYME A SYNTHASE-RELATED"/>
    <property type="match status" value="1"/>
</dbReference>
<dbReference type="NCBIfam" id="NF001985">
    <property type="entry name" value="PRK00777.1"/>
    <property type="match status" value="1"/>
</dbReference>
<dbReference type="OrthoDB" id="27911at2759"/>
<dbReference type="AlphaFoldDB" id="I0YUP5"/>
<accession>I0YUP5</accession>
<reference evidence="2 3" key="1">
    <citation type="journal article" date="2012" name="Genome Biol.">
        <title>The genome of the polar eukaryotic microalga coccomyxa subellipsoidea reveals traits of cold adaptation.</title>
        <authorList>
            <person name="Blanc G."/>
            <person name="Agarkova I."/>
            <person name="Grimwood J."/>
            <person name="Kuo A."/>
            <person name="Brueggeman A."/>
            <person name="Dunigan D."/>
            <person name="Gurnon J."/>
            <person name="Ladunga I."/>
            <person name="Lindquist E."/>
            <person name="Lucas S."/>
            <person name="Pangilinan J."/>
            <person name="Proschold T."/>
            <person name="Salamov A."/>
            <person name="Schmutz J."/>
            <person name="Weeks D."/>
            <person name="Yamada T."/>
            <person name="Claverie J.M."/>
            <person name="Grigoriev I."/>
            <person name="Van Etten J."/>
            <person name="Lomsadze A."/>
            <person name="Borodovsky M."/>
        </authorList>
    </citation>
    <scope>NUCLEOTIDE SEQUENCE [LARGE SCALE GENOMIC DNA]</scope>
    <source>
        <strain evidence="2 3">C-169</strain>
    </source>
</reference>
<sequence length="279" mass="29624">MSCDLPDREEHAFSEVIAQPHSSLAFESVAVGGTFDRLHVGHRLLLAAAALVCTQHVYVGVTGDKLLEKKKHHELLEPYEQRTAAAVSYLKSVRPGLTVQTGALLDPKEPTAAATVEGMQALVVSKETLSGGEAINRYRLEHGFKPLELIVVDLVADSAAVDGGKVSSTALREQDATAVAAAARKPSGGDAPYALNGHRRAPFTEQEYWYITKTPASNQDAPARKGRPRPDYLCGTPLLLSHADGLRQLLHSGCSPPKGLQCHSGGAYASAFRNGGATG</sequence>
<dbReference type="InterPro" id="IPR004821">
    <property type="entry name" value="Cyt_trans-like"/>
</dbReference>
<dbReference type="eggNOG" id="KOG3351">
    <property type="taxonomic scope" value="Eukaryota"/>
</dbReference>
<dbReference type="KEGG" id="csl:COCSUDRAFT_55812"/>
<evidence type="ECO:0000313" key="2">
    <source>
        <dbReference type="EMBL" id="EIE22114.1"/>
    </source>
</evidence>
<keyword evidence="2" id="KW-0808">Transferase</keyword>
<dbReference type="STRING" id="574566.I0YUP5"/>
<dbReference type="SUPFAM" id="SSF52374">
    <property type="entry name" value="Nucleotidylyl transferase"/>
    <property type="match status" value="1"/>
</dbReference>
<dbReference type="RefSeq" id="XP_005646658.1">
    <property type="nucleotide sequence ID" value="XM_005646601.1"/>
</dbReference>
<dbReference type="NCBIfam" id="TIGR00125">
    <property type="entry name" value="cyt_tran_rel"/>
    <property type="match status" value="1"/>
</dbReference>
<keyword evidence="3" id="KW-1185">Reference proteome</keyword>
<dbReference type="Pfam" id="PF01467">
    <property type="entry name" value="CTP_transf_like"/>
    <property type="match status" value="1"/>
</dbReference>
<name>I0YUP5_COCSC</name>
<evidence type="ECO:0000313" key="3">
    <source>
        <dbReference type="Proteomes" id="UP000007264"/>
    </source>
</evidence>
<comment type="caution">
    <text evidence="2">The sequence shown here is derived from an EMBL/GenBank/DDBJ whole genome shotgun (WGS) entry which is preliminary data.</text>
</comment>
<organism evidence="2 3">
    <name type="scientific">Coccomyxa subellipsoidea (strain C-169)</name>
    <name type="common">Green microalga</name>
    <dbReference type="NCBI Taxonomy" id="574566"/>
    <lineage>
        <taxon>Eukaryota</taxon>
        <taxon>Viridiplantae</taxon>
        <taxon>Chlorophyta</taxon>
        <taxon>core chlorophytes</taxon>
        <taxon>Trebouxiophyceae</taxon>
        <taxon>Trebouxiophyceae incertae sedis</taxon>
        <taxon>Coccomyxaceae</taxon>
        <taxon>Coccomyxa</taxon>
        <taxon>Coccomyxa subellipsoidea</taxon>
    </lineage>
</organism>